<dbReference type="SMART" id="SM00028">
    <property type="entry name" value="TPR"/>
    <property type="match status" value="3"/>
</dbReference>
<evidence type="ECO:0000313" key="4">
    <source>
        <dbReference type="EMBL" id="GGC70652.1"/>
    </source>
</evidence>
<evidence type="ECO:0000256" key="2">
    <source>
        <dbReference type="ARBA" id="ARBA00022803"/>
    </source>
</evidence>
<evidence type="ECO:0000256" key="1">
    <source>
        <dbReference type="ARBA" id="ARBA00022737"/>
    </source>
</evidence>
<dbReference type="PANTHER" id="PTHR44858:SF1">
    <property type="entry name" value="UDP-N-ACETYLGLUCOSAMINE--PEPTIDE N-ACETYLGLUCOSAMINYLTRANSFERASE SPINDLY-RELATED"/>
    <property type="match status" value="1"/>
</dbReference>
<gene>
    <name evidence="4" type="ORF">GCM10011396_17220</name>
</gene>
<dbReference type="InterPro" id="IPR019734">
    <property type="entry name" value="TPR_rpt"/>
</dbReference>
<dbReference type="InterPro" id="IPR011990">
    <property type="entry name" value="TPR-like_helical_dom_sf"/>
</dbReference>
<dbReference type="AlphaFoldDB" id="A0A916XHF2"/>
<feature type="repeat" description="TPR" evidence="3">
    <location>
        <begin position="26"/>
        <end position="59"/>
    </location>
</feature>
<protein>
    <recommendedName>
        <fullName evidence="6">Tetratricopeptide repeat protein</fullName>
    </recommendedName>
</protein>
<organism evidence="4 5">
    <name type="scientific">Undibacterium terreum</name>
    <dbReference type="NCBI Taxonomy" id="1224302"/>
    <lineage>
        <taxon>Bacteria</taxon>
        <taxon>Pseudomonadati</taxon>
        <taxon>Pseudomonadota</taxon>
        <taxon>Betaproteobacteria</taxon>
        <taxon>Burkholderiales</taxon>
        <taxon>Oxalobacteraceae</taxon>
        <taxon>Undibacterium</taxon>
    </lineage>
</organism>
<keyword evidence="2 3" id="KW-0802">TPR repeat</keyword>
<comment type="caution">
    <text evidence="4">The sequence shown here is derived from an EMBL/GenBank/DDBJ whole genome shotgun (WGS) entry which is preliminary data.</text>
</comment>
<dbReference type="PANTHER" id="PTHR44858">
    <property type="entry name" value="TETRATRICOPEPTIDE REPEAT PROTEIN 6"/>
    <property type="match status" value="1"/>
</dbReference>
<dbReference type="Pfam" id="PF13414">
    <property type="entry name" value="TPR_11"/>
    <property type="match status" value="1"/>
</dbReference>
<reference evidence="4" key="1">
    <citation type="journal article" date="2014" name="Int. J. Syst. Evol. Microbiol.">
        <title>Complete genome sequence of Corynebacterium casei LMG S-19264T (=DSM 44701T), isolated from a smear-ripened cheese.</title>
        <authorList>
            <consortium name="US DOE Joint Genome Institute (JGI-PGF)"/>
            <person name="Walter F."/>
            <person name="Albersmeier A."/>
            <person name="Kalinowski J."/>
            <person name="Ruckert C."/>
        </authorList>
    </citation>
    <scope>NUCLEOTIDE SEQUENCE</scope>
    <source>
        <strain evidence="4">CGMCC 1.10998</strain>
    </source>
</reference>
<proteinExistence type="predicted"/>
<reference evidence="4" key="2">
    <citation type="submission" date="2020-09" db="EMBL/GenBank/DDBJ databases">
        <authorList>
            <person name="Sun Q."/>
            <person name="Zhou Y."/>
        </authorList>
    </citation>
    <scope>NUCLEOTIDE SEQUENCE</scope>
    <source>
        <strain evidence="4">CGMCC 1.10998</strain>
    </source>
</reference>
<evidence type="ECO:0000313" key="5">
    <source>
        <dbReference type="Proteomes" id="UP000637423"/>
    </source>
</evidence>
<keyword evidence="1" id="KW-0677">Repeat</keyword>
<name>A0A916XHF2_9BURK</name>
<dbReference type="Gene3D" id="1.25.40.10">
    <property type="entry name" value="Tetratricopeptide repeat domain"/>
    <property type="match status" value="1"/>
</dbReference>
<dbReference type="EMBL" id="BMED01000001">
    <property type="protein sequence ID" value="GGC70652.1"/>
    <property type="molecule type" value="Genomic_DNA"/>
</dbReference>
<dbReference type="InterPro" id="IPR050498">
    <property type="entry name" value="Ycf3"/>
</dbReference>
<sequence length="399" mass="44671">MFLAENKLDDALLAFEKAVQIDPDFARAHNGSGVAFQLLGRLDDAYENFQRALKADANFWKASYNIGNLNKLQGHFETAVVPFQQALYGRRAPNISMDGLDEEDSRVTKAKLNHDIEQLEFLVASGIEVKRASEAVAALAVARERMEHVFSSPVAEFPADIKPIVAPYINRLTNFYSAPALAGGALNQDQDWAAIESAYFANAPGMTYIDNFLKPEALASLRRFCLESTIWFDGRYGDGYVGCTCEDGFICPLLAQIAEEQRLALPSIFGEHRISGLWGYKYDSELTGISVHADYAAINVNFWLAPDDANLDPNGGGLVIWDKEAPLDWNFDDYNNNLPLIAEFLRTSGAKEFVVPHRQNRVVLFNSDLFHKTDSFKFKPGYENRRINVTMLYGDRQQA</sequence>
<keyword evidence="5" id="KW-1185">Reference proteome</keyword>
<accession>A0A916XHF2</accession>
<dbReference type="Proteomes" id="UP000637423">
    <property type="component" value="Unassembled WGS sequence"/>
</dbReference>
<dbReference type="PROSITE" id="PS50005">
    <property type="entry name" value="TPR"/>
    <property type="match status" value="1"/>
</dbReference>
<dbReference type="SUPFAM" id="SSF51197">
    <property type="entry name" value="Clavaminate synthase-like"/>
    <property type="match status" value="1"/>
</dbReference>
<evidence type="ECO:0008006" key="6">
    <source>
        <dbReference type="Google" id="ProtNLM"/>
    </source>
</evidence>
<dbReference type="SUPFAM" id="SSF48452">
    <property type="entry name" value="TPR-like"/>
    <property type="match status" value="1"/>
</dbReference>
<evidence type="ECO:0000256" key="3">
    <source>
        <dbReference type="PROSITE-ProRule" id="PRU00339"/>
    </source>
</evidence>